<dbReference type="EMBL" id="KZ679128">
    <property type="protein sequence ID" value="PTB79571.1"/>
    <property type="molecule type" value="Genomic_DNA"/>
</dbReference>
<protein>
    <submittedName>
        <fullName evidence="5">NAD(P)-binding protein</fullName>
    </submittedName>
</protein>
<evidence type="ECO:0000313" key="5">
    <source>
        <dbReference type="EMBL" id="PTB79571.1"/>
    </source>
</evidence>
<dbReference type="InterPro" id="IPR036291">
    <property type="entry name" value="NAD(P)-bd_dom_sf"/>
</dbReference>
<dbReference type="Pfam" id="PF00106">
    <property type="entry name" value="adh_short"/>
    <property type="match status" value="1"/>
</dbReference>
<reference evidence="5 6" key="1">
    <citation type="submission" date="2016-07" db="EMBL/GenBank/DDBJ databases">
        <title>Multiple horizontal gene transfer events from other fungi enriched the ability of initially mycotrophic Trichoderma (Ascomycota) to feed on dead plant biomass.</title>
        <authorList>
            <consortium name="DOE Joint Genome Institute"/>
            <person name="Aerts A."/>
            <person name="Atanasova L."/>
            <person name="Chenthamara K."/>
            <person name="Zhang J."/>
            <person name="Grujic M."/>
            <person name="Henrissat B."/>
            <person name="Kuo A."/>
            <person name="Salamov A."/>
            <person name="Lipzen A."/>
            <person name="Labutti K."/>
            <person name="Barry K."/>
            <person name="Miao Y."/>
            <person name="Rahimi M.J."/>
            <person name="Shen Q."/>
            <person name="Grigoriev I.V."/>
            <person name="Kubicek C.P."/>
            <person name="Druzhinina I.S."/>
        </authorList>
    </citation>
    <scope>NUCLEOTIDE SEQUENCE [LARGE SCALE GENOMIC DNA]</scope>
    <source>
        <strain evidence="5 6">ATCC 18648</strain>
    </source>
</reference>
<gene>
    <name evidence="5" type="ORF">M440DRAFT_1371626</name>
</gene>
<organism evidence="5 6">
    <name type="scientific">Trichoderma longibrachiatum ATCC 18648</name>
    <dbReference type="NCBI Taxonomy" id="983965"/>
    <lineage>
        <taxon>Eukaryota</taxon>
        <taxon>Fungi</taxon>
        <taxon>Dikarya</taxon>
        <taxon>Ascomycota</taxon>
        <taxon>Pezizomycotina</taxon>
        <taxon>Sordariomycetes</taxon>
        <taxon>Hypocreomycetidae</taxon>
        <taxon>Hypocreales</taxon>
        <taxon>Hypocreaceae</taxon>
        <taxon>Trichoderma</taxon>
    </lineage>
</organism>
<dbReference type="PRINTS" id="PR00081">
    <property type="entry name" value="GDHRDH"/>
</dbReference>
<keyword evidence="2" id="KW-0521">NADP</keyword>
<evidence type="ECO:0000256" key="1">
    <source>
        <dbReference type="ARBA" id="ARBA00006484"/>
    </source>
</evidence>
<evidence type="ECO:0000256" key="3">
    <source>
        <dbReference type="ARBA" id="ARBA00023002"/>
    </source>
</evidence>
<dbReference type="Proteomes" id="UP000240760">
    <property type="component" value="Unassembled WGS sequence"/>
</dbReference>
<dbReference type="OrthoDB" id="542013at2759"/>
<accession>A0A2T4CDC3</accession>
<evidence type="ECO:0000256" key="2">
    <source>
        <dbReference type="ARBA" id="ARBA00022857"/>
    </source>
</evidence>
<proteinExistence type="inferred from homology"/>
<dbReference type="PANTHER" id="PTHR24320:SF252">
    <property type="entry name" value="DEHYDROGENASE_REDUCTASE FAMILY PROTEIN, PUTATIVE (AFU_ORTHOLOGUE AFUA_3G08550)-RELATED"/>
    <property type="match status" value="1"/>
</dbReference>
<dbReference type="STRING" id="983965.A0A2T4CDC3"/>
<dbReference type="GO" id="GO:0016491">
    <property type="term" value="F:oxidoreductase activity"/>
    <property type="evidence" value="ECO:0007669"/>
    <property type="project" value="UniProtKB-KW"/>
</dbReference>
<dbReference type="InterPro" id="IPR002347">
    <property type="entry name" value="SDR_fam"/>
</dbReference>
<comment type="similarity">
    <text evidence="1">Belongs to the short-chain dehydrogenases/reductases (SDR) family.</text>
</comment>
<name>A0A2T4CDC3_TRILO</name>
<evidence type="ECO:0000256" key="4">
    <source>
        <dbReference type="SAM" id="MobiDB-lite"/>
    </source>
</evidence>
<dbReference type="AlphaFoldDB" id="A0A2T4CDC3"/>
<sequence>MSSPTLAQPPIPPTPGDANVSGKTIIVTGGNAGLGFDAARQFLTLGASRIILACRSMQKGRDAASALCAHPTVKTTNPDAIIDAFELDLDDYHSGLCFSNRVKAEVTELDILLNNGGQVVMDYEKSKSGHERSMQVNCYTHLLISLELLPLLRSTAAARGTPSRITFTGSATQIMQNTLSKQPISPESTVLGHFDDEANFNKLYRYADSKTVVNAYVRRLAALAPSEVIVNNACPGLVRTGIDKNLPFYLKLPMGLIRQSTGRTVEEGARTLVYAAVVAGPETNGKFLQHNQIDPGADLLNTPEGESFIGKLWKESVQDVAAVDPALESYT</sequence>
<feature type="region of interest" description="Disordered" evidence="4">
    <location>
        <begin position="1"/>
        <end position="22"/>
    </location>
</feature>
<keyword evidence="3" id="KW-0560">Oxidoreductase</keyword>
<dbReference type="Gene3D" id="3.40.50.720">
    <property type="entry name" value="NAD(P)-binding Rossmann-like Domain"/>
    <property type="match status" value="1"/>
</dbReference>
<keyword evidence="6" id="KW-1185">Reference proteome</keyword>
<dbReference type="SUPFAM" id="SSF51735">
    <property type="entry name" value="NAD(P)-binding Rossmann-fold domains"/>
    <property type="match status" value="1"/>
</dbReference>
<dbReference type="PANTHER" id="PTHR24320">
    <property type="entry name" value="RETINOL DEHYDROGENASE"/>
    <property type="match status" value="1"/>
</dbReference>
<evidence type="ECO:0000313" key="6">
    <source>
        <dbReference type="Proteomes" id="UP000240760"/>
    </source>
</evidence>